<evidence type="ECO:0000256" key="4">
    <source>
        <dbReference type="ARBA" id="ARBA00023136"/>
    </source>
</evidence>
<dbReference type="Pfam" id="PF00916">
    <property type="entry name" value="Sulfate_transp"/>
    <property type="match status" value="3"/>
</dbReference>
<organism evidence="7 8">
    <name type="scientific">Anas platyrhynchos platyrhynchos</name>
    <name type="common">Northern mallard</name>
    <dbReference type="NCBI Taxonomy" id="8840"/>
    <lineage>
        <taxon>Eukaryota</taxon>
        <taxon>Metazoa</taxon>
        <taxon>Chordata</taxon>
        <taxon>Craniata</taxon>
        <taxon>Vertebrata</taxon>
        <taxon>Euteleostomi</taxon>
        <taxon>Archelosauria</taxon>
        <taxon>Archosauria</taxon>
        <taxon>Dinosauria</taxon>
        <taxon>Saurischia</taxon>
        <taxon>Theropoda</taxon>
        <taxon>Coelurosauria</taxon>
        <taxon>Aves</taxon>
        <taxon>Neognathae</taxon>
        <taxon>Galloanserae</taxon>
        <taxon>Anseriformes</taxon>
        <taxon>Anatidae</taxon>
        <taxon>Anatinae</taxon>
        <taxon>Anas</taxon>
    </lineage>
</organism>
<evidence type="ECO:0000256" key="1">
    <source>
        <dbReference type="ARBA" id="ARBA00004141"/>
    </source>
</evidence>
<dbReference type="InterPro" id="IPR001902">
    <property type="entry name" value="SLC26A/SulP_fam"/>
</dbReference>
<dbReference type="GeneTree" id="ENSGT01150000286920"/>
<evidence type="ECO:0000313" key="8">
    <source>
        <dbReference type="Proteomes" id="UP000016666"/>
    </source>
</evidence>
<keyword evidence="4 5" id="KW-0472">Membrane</keyword>
<evidence type="ECO:0000259" key="6">
    <source>
        <dbReference type="Pfam" id="PF00916"/>
    </source>
</evidence>
<evidence type="ECO:0000256" key="3">
    <source>
        <dbReference type="ARBA" id="ARBA00022989"/>
    </source>
</evidence>
<feature type="domain" description="SLC26A/SulP transporter" evidence="6">
    <location>
        <begin position="113"/>
        <end position="194"/>
    </location>
</feature>
<reference evidence="7" key="3">
    <citation type="submission" date="2025-09" db="UniProtKB">
        <authorList>
            <consortium name="Ensembl"/>
        </authorList>
    </citation>
    <scope>IDENTIFICATION</scope>
</reference>
<dbReference type="OMA" id="ARYLMWI"/>
<feature type="domain" description="SLC26A/SulP transporter" evidence="6">
    <location>
        <begin position="243"/>
        <end position="466"/>
    </location>
</feature>
<evidence type="ECO:0000256" key="2">
    <source>
        <dbReference type="ARBA" id="ARBA00022692"/>
    </source>
</evidence>
<reference evidence="8" key="1">
    <citation type="submission" date="2017-10" db="EMBL/GenBank/DDBJ databases">
        <title>A new Pekin duck reference genome.</title>
        <authorList>
            <person name="Hou Z.-C."/>
            <person name="Zhou Z.-K."/>
            <person name="Zhu F."/>
            <person name="Hou S.-S."/>
        </authorList>
    </citation>
    <scope>NUCLEOTIDE SEQUENCE [LARGE SCALE GENOMIC DNA]</scope>
</reference>
<dbReference type="PANTHER" id="PTHR11814">
    <property type="entry name" value="SULFATE TRANSPORTER"/>
    <property type="match status" value="1"/>
</dbReference>
<dbReference type="Proteomes" id="UP000016666">
    <property type="component" value="Unassembled WGS sequence"/>
</dbReference>
<sequence>MWARGPPEPRRRCWLRALRRRLPVLGWLPRYSPGWLQLDLIAGVTVGITVVPQALAYAEVAGLPPQVGGRAPGAQPPGAGGCQGQPHAWGDAACAWAGGSSGRAPSTVPSAFVPVQYGLYSSFVGCFVYCFLGTAKDVTLGPTAIMSLLVSSYAFHDPVYAVLLAFLTGCIQLAMGLLHLGEMLLLLHAVMFWGCALELFPALCSLRCWGCPANVCDSSVCVQPPRGPQQGQQRTYCPSSCAGFLLDFISCPVIKGFTSAASITISFNQVKNILGLHGIPRQFFLQVYETLRRIGETRPGDAILGLTCLAALAGLRAMKSRLPPTSHTEPLATRASYLIVWTCATARNALVVLFAGLVAYCFQLRGSQPLTLTGSIPQGLPPCRLPPFSKAEPNGTVPFGTMVEDMGVGLAVVPLMGLVETVAIAKAFASQNDYRIDPNQELLAMGFANVLGSFFSSYPITGSFGRPWGLRAAEGTACPPCVPGQQ</sequence>
<reference evidence="7" key="2">
    <citation type="submission" date="2025-08" db="UniProtKB">
        <authorList>
            <consortium name="Ensembl"/>
        </authorList>
    </citation>
    <scope>IDENTIFICATION</scope>
</reference>
<evidence type="ECO:0000313" key="7">
    <source>
        <dbReference type="Ensembl" id="ENSAPLP00000024994.1"/>
    </source>
</evidence>
<proteinExistence type="predicted"/>
<feature type="transmembrane region" description="Helical" evidence="5">
    <location>
        <begin position="159"/>
        <end position="178"/>
    </location>
</feature>
<feature type="transmembrane region" description="Helical" evidence="5">
    <location>
        <begin position="338"/>
        <end position="362"/>
    </location>
</feature>
<evidence type="ECO:0000256" key="5">
    <source>
        <dbReference type="SAM" id="Phobius"/>
    </source>
</evidence>
<keyword evidence="3 5" id="KW-1133">Transmembrane helix</keyword>
<dbReference type="InterPro" id="IPR011547">
    <property type="entry name" value="SLC26A/SulP_dom"/>
</dbReference>
<comment type="subcellular location">
    <subcellularLocation>
        <location evidence="1">Membrane</location>
        <topology evidence="1">Multi-pass membrane protein</topology>
    </subcellularLocation>
</comment>
<name>A0A493TGM5_ANAPP</name>
<dbReference type="Ensembl" id="ENSAPLT00000047925.1">
    <property type="protein sequence ID" value="ENSAPLP00000024994.1"/>
    <property type="gene ID" value="ENSAPLG00000020854.1"/>
</dbReference>
<dbReference type="AlphaFoldDB" id="A0A493TGM5"/>
<keyword evidence="2 5" id="KW-0812">Transmembrane</keyword>
<dbReference type="GO" id="GO:0055085">
    <property type="term" value="P:transmembrane transport"/>
    <property type="evidence" value="ECO:0007669"/>
    <property type="project" value="InterPro"/>
</dbReference>
<feature type="domain" description="SLC26A/SulP transporter" evidence="6">
    <location>
        <begin position="36"/>
        <end position="68"/>
    </location>
</feature>
<accession>A0A493TGM5</accession>
<gene>
    <name evidence="7" type="primary">SLC26A11</name>
</gene>
<keyword evidence="8" id="KW-1185">Reference proteome</keyword>
<dbReference type="GO" id="GO:0016020">
    <property type="term" value="C:membrane"/>
    <property type="evidence" value="ECO:0007669"/>
    <property type="project" value="UniProtKB-SubCell"/>
</dbReference>
<protein>
    <submittedName>
        <fullName evidence="7">Solute carrier family 26 member 11</fullName>
    </submittedName>
</protein>